<dbReference type="InterPro" id="IPR012676">
    <property type="entry name" value="TGS-like"/>
</dbReference>
<dbReference type="AlphaFoldDB" id="A0ABD3C6B5"/>
<evidence type="ECO:0000256" key="2">
    <source>
        <dbReference type="ARBA" id="ARBA00022723"/>
    </source>
</evidence>
<dbReference type="GO" id="GO:0005525">
    <property type="term" value="F:GTP binding"/>
    <property type="evidence" value="ECO:0007669"/>
    <property type="project" value="UniProtKB-ARBA"/>
</dbReference>
<dbReference type="PRINTS" id="PR00326">
    <property type="entry name" value="GTP1OBG"/>
</dbReference>
<comment type="caution">
    <text evidence="9">The sequence shown here is derived from an EMBL/GenBank/DDBJ whole genome shotgun (WGS) entry which is preliminary data.</text>
</comment>
<accession>A0ABD3C6B5</accession>
<keyword evidence="5" id="KW-0460">Magnesium</keyword>
<feature type="domain" description="OBG-type G" evidence="7">
    <location>
        <begin position="137"/>
        <end position="397"/>
    </location>
</feature>
<dbReference type="InterPro" id="IPR041706">
    <property type="entry name" value="YchF_N"/>
</dbReference>
<evidence type="ECO:0000313" key="10">
    <source>
        <dbReference type="Proteomes" id="UP001632038"/>
    </source>
</evidence>
<dbReference type="PROSITE" id="PS51710">
    <property type="entry name" value="G_OBG"/>
    <property type="match status" value="1"/>
</dbReference>
<proteinExistence type="inferred from homology"/>
<evidence type="ECO:0000256" key="5">
    <source>
        <dbReference type="ARBA" id="ARBA00022842"/>
    </source>
</evidence>
<dbReference type="InterPro" id="IPR004396">
    <property type="entry name" value="ATPase_YchF/OLA1"/>
</dbReference>
<dbReference type="Proteomes" id="UP001632038">
    <property type="component" value="Unassembled WGS sequence"/>
</dbReference>
<evidence type="ECO:0000259" key="7">
    <source>
        <dbReference type="PROSITE" id="PS51710"/>
    </source>
</evidence>
<keyword evidence="10" id="KW-1185">Reference proteome</keyword>
<evidence type="ECO:0000256" key="1">
    <source>
        <dbReference type="ARBA" id="ARBA00001946"/>
    </source>
</evidence>
<dbReference type="GO" id="GO:0005524">
    <property type="term" value="F:ATP binding"/>
    <property type="evidence" value="ECO:0007669"/>
    <property type="project" value="UniProtKB-UniRule"/>
</dbReference>
<evidence type="ECO:0000256" key="6">
    <source>
        <dbReference type="HAMAP-Rule" id="MF_03167"/>
    </source>
</evidence>
<evidence type="ECO:0000313" key="9">
    <source>
        <dbReference type="EMBL" id="KAL3625335.1"/>
    </source>
</evidence>
<dbReference type="PANTHER" id="PTHR23305:SF11">
    <property type="entry name" value="OBG-LIKE ATPASE 1"/>
    <property type="match status" value="1"/>
</dbReference>
<dbReference type="FunFam" id="1.10.150.300:FF:000001">
    <property type="entry name" value="Ribosome-binding ATPase YchF"/>
    <property type="match status" value="1"/>
</dbReference>
<keyword evidence="2" id="KW-0479">Metal-binding</keyword>
<dbReference type="InterPro" id="IPR031167">
    <property type="entry name" value="G_OBG"/>
</dbReference>
<dbReference type="PANTHER" id="PTHR23305">
    <property type="entry name" value="OBG GTPASE FAMILY"/>
    <property type="match status" value="1"/>
</dbReference>
<comment type="caution">
    <text evidence="6">Lacks conserved residue(s) required for the propagation of feature annotation.</text>
</comment>
<dbReference type="GO" id="GO:0016887">
    <property type="term" value="F:ATP hydrolysis activity"/>
    <property type="evidence" value="ECO:0007669"/>
    <property type="project" value="UniProtKB-UniRule"/>
</dbReference>
<dbReference type="InterPro" id="IPR023192">
    <property type="entry name" value="TGS-like_dom_sf"/>
</dbReference>
<dbReference type="GO" id="GO:0043023">
    <property type="term" value="F:ribosomal large subunit binding"/>
    <property type="evidence" value="ECO:0007669"/>
    <property type="project" value="UniProtKB-UniRule"/>
</dbReference>
<evidence type="ECO:0000259" key="8">
    <source>
        <dbReference type="PROSITE" id="PS51880"/>
    </source>
</evidence>
<dbReference type="InterPro" id="IPR013029">
    <property type="entry name" value="YchF_C"/>
</dbReference>
<reference evidence="10" key="1">
    <citation type="journal article" date="2024" name="IScience">
        <title>Strigolactones Initiate the Formation of Haustorium-like Structures in Castilleja.</title>
        <authorList>
            <person name="Buerger M."/>
            <person name="Peterson D."/>
            <person name="Chory J."/>
        </authorList>
    </citation>
    <scope>NUCLEOTIDE SEQUENCE [LARGE SCALE GENOMIC DNA]</scope>
</reference>
<feature type="domain" description="TGS" evidence="8">
    <location>
        <begin position="418"/>
        <end position="501"/>
    </location>
</feature>
<dbReference type="FunFam" id="3.10.20.30:FF:000029">
    <property type="entry name" value="Obg-like ATPase 1"/>
    <property type="match status" value="1"/>
</dbReference>
<keyword evidence="4 6" id="KW-0067">ATP-binding</keyword>
<dbReference type="Pfam" id="PF01926">
    <property type="entry name" value="MMR_HSR1"/>
    <property type="match status" value="1"/>
</dbReference>
<dbReference type="CDD" id="cd01900">
    <property type="entry name" value="YchF"/>
    <property type="match status" value="1"/>
</dbReference>
<organism evidence="9 10">
    <name type="scientific">Castilleja foliolosa</name>
    <dbReference type="NCBI Taxonomy" id="1961234"/>
    <lineage>
        <taxon>Eukaryota</taxon>
        <taxon>Viridiplantae</taxon>
        <taxon>Streptophyta</taxon>
        <taxon>Embryophyta</taxon>
        <taxon>Tracheophyta</taxon>
        <taxon>Spermatophyta</taxon>
        <taxon>Magnoliopsida</taxon>
        <taxon>eudicotyledons</taxon>
        <taxon>Gunneridae</taxon>
        <taxon>Pentapetalae</taxon>
        <taxon>asterids</taxon>
        <taxon>lamiids</taxon>
        <taxon>Lamiales</taxon>
        <taxon>Orobanchaceae</taxon>
        <taxon>Pedicularideae</taxon>
        <taxon>Castillejinae</taxon>
        <taxon>Castilleja</taxon>
    </lineage>
</organism>
<dbReference type="Gene3D" id="3.40.50.300">
    <property type="entry name" value="P-loop containing nucleotide triphosphate hydrolases"/>
    <property type="match status" value="1"/>
</dbReference>
<dbReference type="SUPFAM" id="SSF52540">
    <property type="entry name" value="P-loop containing nucleoside triphosphate hydrolases"/>
    <property type="match status" value="1"/>
</dbReference>
<dbReference type="InterPro" id="IPR006073">
    <property type="entry name" value="GTP-bd"/>
</dbReference>
<comment type="function">
    <text evidence="6">Hydrolyzes ATP, and can also hydrolyze GTP with lower efficiency. Has lower affinity for GTP.</text>
</comment>
<evidence type="ECO:0000256" key="4">
    <source>
        <dbReference type="ARBA" id="ARBA00022840"/>
    </source>
</evidence>
<dbReference type="Pfam" id="PF06071">
    <property type="entry name" value="YchF-GTPase_C"/>
    <property type="match status" value="1"/>
</dbReference>
<dbReference type="EMBL" id="JAVIJP010000052">
    <property type="protein sequence ID" value="KAL3625335.1"/>
    <property type="molecule type" value="Genomic_DNA"/>
</dbReference>
<dbReference type="PROSITE" id="PS51880">
    <property type="entry name" value="TGS"/>
    <property type="match status" value="1"/>
</dbReference>
<dbReference type="Gene3D" id="1.10.150.300">
    <property type="entry name" value="TGS-like domain"/>
    <property type="match status" value="1"/>
</dbReference>
<dbReference type="InterPro" id="IPR027417">
    <property type="entry name" value="P-loop_NTPase"/>
</dbReference>
<comment type="subcellular location">
    <subcellularLocation>
        <location evidence="6">Cytoplasm</location>
    </subcellularLocation>
</comment>
<comment type="subunit">
    <text evidence="6">Monomer.</text>
</comment>
<keyword evidence="6" id="KW-0378">Hydrolase</keyword>
<dbReference type="HAMAP" id="MF_00944">
    <property type="entry name" value="YchF_OLA1_ATPase"/>
    <property type="match status" value="1"/>
</dbReference>
<keyword evidence="6" id="KW-0963">Cytoplasm</keyword>
<dbReference type="SUPFAM" id="SSF81271">
    <property type="entry name" value="TGS-like"/>
    <property type="match status" value="1"/>
</dbReference>
<dbReference type="GO" id="GO:0005737">
    <property type="term" value="C:cytoplasm"/>
    <property type="evidence" value="ECO:0007669"/>
    <property type="project" value="UniProtKB-SubCell"/>
</dbReference>
<comment type="similarity">
    <text evidence="6">Belongs to the TRAFAC class OBG-HflX-like GTPase superfamily. OBG GTPase family. YchF/OLA1 subfamily.</text>
</comment>
<sequence length="513" mass="57603">MATQTHLLNVNCVLNEIRMEETVEEMIVRLSDSGKGLIIKDCIEEISQVMKLQYSTVHHSVIGEFGYSEIKQLQIQALRELGHLVLQVPCGKETPDGTALIILEECSSKSRNEMKKSGKSKEDSTEMPILGRFSSNLEIGIIGLPKVGKSTLFQTLTKLSGSAENVPVCTIEPNEASVKIPDDRFDYLCQLFKPKSEVSAFLKVQDIAGLVRGTDEGKGLGKGSKMFSHIRAVDGFFHVLRAFEDPSIIHIDGTVDPVRDLEIISADMRLKDIDFIERRVEYLRESMEGSNDKELKIENNLCKRVKEALTEGKDIRLLDWKADEIDILNTFKLLTAKPVVYLVNTNEKDYQRKENRFLPKIHAWVQEHGGDSAVIPFSCALEINIADLSQDEAEKYCVENNVESCLPKIIKTGFASINLVYFFTAGPDEVKCWKIPRQTKALQAAGAVHTKFEKGFISAEVMKFEDLKKLGSKSAVKASGKYRQEGKNYIVQDGDIIFFKFNAPSDDKADFKF</sequence>
<dbReference type="GO" id="GO:0046872">
    <property type="term" value="F:metal ion binding"/>
    <property type="evidence" value="ECO:0007669"/>
    <property type="project" value="UniProtKB-KW"/>
</dbReference>
<dbReference type="InterPro" id="IPR004095">
    <property type="entry name" value="TGS"/>
</dbReference>
<gene>
    <name evidence="9" type="primary">YCHF1_3</name>
    <name evidence="9" type="ORF">CASFOL_030789</name>
</gene>
<comment type="cofactor">
    <cofactor evidence="1">
        <name>Mg(2+)</name>
        <dbReference type="ChEBI" id="CHEBI:18420"/>
    </cofactor>
</comment>
<dbReference type="Gene3D" id="3.10.20.30">
    <property type="match status" value="1"/>
</dbReference>
<keyword evidence="3 6" id="KW-0547">Nucleotide-binding</keyword>
<dbReference type="InterPro" id="IPR012675">
    <property type="entry name" value="Beta-grasp_dom_sf"/>
</dbReference>
<evidence type="ECO:0000256" key="3">
    <source>
        <dbReference type="ARBA" id="ARBA00022741"/>
    </source>
</evidence>
<protein>
    <recommendedName>
        <fullName evidence="6">Obg-like ATPase 1</fullName>
    </recommendedName>
</protein>
<name>A0ABD3C6B5_9LAMI</name>
<dbReference type="NCBIfam" id="TIGR00092">
    <property type="entry name" value="redox-regulated ATPase YchF"/>
    <property type="match status" value="1"/>
</dbReference>